<dbReference type="EMBL" id="JBHLXH010000003">
    <property type="protein sequence ID" value="MFC0224809.1"/>
    <property type="molecule type" value="Genomic_DNA"/>
</dbReference>
<keyword evidence="3 6" id="KW-0067">ATP-binding</keyword>
<reference evidence="6 7" key="1">
    <citation type="submission" date="2024-09" db="EMBL/GenBank/DDBJ databases">
        <authorList>
            <person name="Sun Q."/>
            <person name="Mori K."/>
        </authorList>
    </citation>
    <scope>NUCLEOTIDE SEQUENCE [LARGE SCALE GENOMIC DNA]</scope>
    <source>
        <strain evidence="6 7">CCM 8654</strain>
    </source>
</reference>
<comment type="caution">
    <text evidence="6">The sequence shown here is derived from an EMBL/GenBank/DDBJ whole genome shotgun (WGS) entry which is preliminary data.</text>
</comment>
<sequence length="119" mass="13130">VGIEGRSDELAANLSYGDQRRLEIARAMATNPTLLCLDEPAAGFNPAEKQRLMELIRKLRDRGVTVLLIEHDMRLVMGVTDRIVVLEFGRKIAEGTPAQIRENPAVIAAYLGVEEEDAS</sequence>
<dbReference type="GO" id="GO:0005524">
    <property type="term" value="F:ATP binding"/>
    <property type="evidence" value="ECO:0007669"/>
    <property type="project" value="UniProtKB-KW"/>
</dbReference>
<evidence type="ECO:0000256" key="3">
    <source>
        <dbReference type="ARBA" id="ARBA00022840"/>
    </source>
</evidence>
<gene>
    <name evidence="6" type="ORF">ACFFJG_20130</name>
</gene>
<evidence type="ECO:0000259" key="4">
    <source>
        <dbReference type="Pfam" id="PF00005"/>
    </source>
</evidence>
<feature type="domain" description="ABC transporter" evidence="4">
    <location>
        <begin position="7"/>
        <end position="41"/>
    </location>
</feature>
<evidence type="ECO:0000313" key="6">
    <source>
        <dbReference type="EMBL" id="MFC0224809.1"/>
    </source>
</evidence>
<dbReference type="PANTHER" id="PTHR45772:SF7">
    <property type="entry name" value="AMINO ACID ABC TRANSPORTER ATP-BINDING PROTEIN"/>
    <property type="match status" value="1"/>
</dbReference>
<keyword evidence="7" id="KW-1185">Reference proteome</keyword>
<dbReference type="Proteomes" id="UP001589698">
    <property type="component" value="Unassembled WGS sequence"/>
</dbReference>
<feature type="non-terminal residue" evidence="6">
    <location>
        <position position="1"/>
    </location>
</feature>
<dbReference type="InterPro" id="IPR003439">
    <property type="entry name" value="ABC_transporter-like_ATP-bd"/>
</dbReference>
<proteinExistence type="predicted"/>
<name>A0ABV6E755_9ACTN</name>
<organism evidence="6 7">
    <name type="scientific">Nocardioides zeicaulis</name>
    <dbReference type="NCBI Taxonomy" id="1776857"/>
    <lineage>
        <taxon>Bacteria</taxon>
        <taxon>Bacillati</taxon>
        <taxon>Actinomycetota</taxon>
        <taxon>Actinomycetes</taxon>
        <taxon>Propionibacteriales</taxon>
        <taxon>Nocardioidaceae</taxon>
        <taxon>Nocardioides</taxon>
    </lineage>
</organism>
<dbReference type="SUPFAM" id="SSF52540">
    <property type="entry name" value="P-loop containing nucleoside triphosphate hydrolases"/>
    <property type="match status" value="1"/>
</dbReference>
<evidence type="ECO:0000256" key="1">
    <source>
        <dbReference type="ARBA" id="ARBA00022448"/>
    </source>
</evidence>
<evidence type="ECO:0000313" key="7">
    <source>
        <dbReference type="Proteomes" id="UP001589698"/>
    </source>
</evidence>
<evidence type="ECO:0000256" key="2">
    <source>
        <dbReference type="ARBA" id="ARBA00022741"/>
    </source>
</evidence>
<keyword evidence="1" id="KW-0813">Transport</keyword>
<dbReference type="InterPro" id="IPR051120">
    <property type="entry name" value="ABC_AA/LPS_Transport"/>
</dbReference>
<dbReference type="InterPro" id="IPR032823">
    <property type="entry name" value="BCA_ABC_TP_C"/>
</dbReference>
<protein>
    <submittedName>
        <fullName evidence="6">ABC transporter ATP-binding protein</fullName>
    </submittedName>
</protein>
<dbReference type="Gene3D" id="3.40.50.300">
    <property type="entry name" value="P-loop containing nucleotide triphosphate hydrolases"/>
    <property type="match status" value="1"/>
</dbReference>
<keyword evidence="2" id="KW-0547">Nucleotide-binding</keyword>
<dbReference type="PANTHER" id="PTHR45772">
    <property type="entry name" value="CONSERVED COMPONENT OF ABC TRANSPORTER FOR NATURAL AMINO ACIDS-RELATED"/>
    <property type="match status" value="1"/>
</dbReference>
<dbReference type="InterPro" id="IPR027417">
    <property type="entry name" value="P-loop_NTPase"/>
</dbReference>
<dbReference type="Pfam" id="PF12399">
    <property type="entry name" value="BCA_ABC_TP_C"/>
    <property type="match status" value="1"/>
</dbReference>
<dbReference type="Pfam" id="PF00005">
    <property type="entry name" value="ABC_tran"/>
    <property type="match status" value="1"/>
</dbReference>
<evidence type="ECO:0000259" key="5">
    <source>
        <dbReference type="Pfam" id="PF12399"/>
    </source>
</evidence>
<feature type="domain" description="Branched-chain amino acid ATP-binding cassette transporter C-terminal" evidence="5">
    <location>
        <begin position="90"/>
        <end position="115"/>
    </location>
</feature>
<dbReference type="RefSeq" id="WP_378520586.1">
    <property type="nucleotide sequence ID" value="NZ_JBHLXH010000003.1"/>
</dbReference>
<accession>A0ABV6E755</accession>